<organism evidence="5 6">
    <name type="scientific">Tautonia plasticadhaerens</name>
    <dbReference type="NCBI Taxonomy" id="2527974"/>
    <lineage>
        <taxon>Bacteria</taxon>
        <taxon>Pseudomonadati</taxon>
        <taxon>Planctomycetota</taxon>
        <taxon>Planctomycetia</taxon>
        <taxon>Isosphaerales</taxon>
        <taxon>Isosphaeraceae</taxon>
        <taxon>Tautonia</taxon>
    </lineage>
</organism>
<dbReference type="KEGG" id="tpla:ElP_35500"/>
<dbReference type="InterPro" id="IPR050763">
    <property type="entry name" value="ABC_transporter_ATP-binding"/>
</dbReference>
<dbReference type="InterPro" id="IPR003439">
    <property type="entry name" value="ABC_transporter-like_ATP-bd"/>
</dbReference>
<evidence type="ECO:0000256" key="3">
    <source>
        <dbReference type="ARBA" id="ARBA00022840"/>
    </source>
</evidence>
<gene>
    <name evidence="5" type="ORF">ElP_35500</name>
</gene>
<dbReference type="SMART" id="SM00382">
    <property type="entry name" value="AAA"/>
    <property type="match status" value="1"/>
</dbReference>
<sequence length="284" mass="30771">MIDVADLAFTYPRAADPAIKGLSFAVGRGEIFGFLGPSGAGKSTTQKVLIGLLRASEGSVAVLGRAPRDWGADYYERIGVSFETPNHFLKLTATENLAYFAALYAGPTRAPRDLLELVGLGADGGLRVSQFSKGMKARLSIARSLLHEPELLFWDEPTAGLDPVNARRIKDLALARKAAGRTIFLTTHDMTLADELCDRVAFLVDGQIALIDAPGELKLRHGQRQVRVEYRLDGRAEHRDFPLDGLGDDAGFLGLLRSGGVRTIHTQEATLEDIFIRATGRGLS</sequence>
<dbReference type="InterPro" id="IPR017871">
    <property type="entry name" value="ABC_transporter-like_CS"/>
</dbReference>
<dbReference type="Gene3D" id="3.40.50.300">
    <property type="entry name" value="P-loop containing nucleotide triphosphate hydrolases"/>
    <property type="match status" value="1"/>
</dbReference>
<dbReference type="AlphaFoldDB" id="A0A518H484"/>
<keyword evidence="2" id="KW-0547">Nucleotide-binding</keyword>
<dbReference type="PANTHER" id="PTHR42711">
    <property type="entry name" value="ABC TRANSPORTER ATP-BINDING PROTEIN"/>
    <property type="match status" value="1"/>
</dbReference>
<dbReference type="CDD" id="cd03230">
    <property type="entry name" value="ABC_DR_subfamily_A"/>
    <property type="match status" value="1"/>
</dbReference>
<evidence type="ECO:0000313" key="5">
    <source>
        <dbReference type="EMBL" id="QDV35646.1"/>
    </source>
</evidence>
<keyword evidence="1" id="KW-0813">Transport</keyword>
<dbReference type="RefSeq" id="WP_145278504.1">
    <property type="nucleotide sequence ID" value="NZ_CP036426.1"/>
</dbReference>
<dbReference type="OrthoDB" id="9804819at2"/>
<evidence type="ECO:0000256" key="1">
    <source>
        <dbReference type="ARBA" id="ARBA00022448"/>
    </source>
</evidence>
<dbReference type="EMBL" id="CP036426">
    <property type="protein sequence ID" value="QDV35646.1"/>
    <property type="molecule type" value="Genomic_DNA"/>
</dbReference>
<dbReference type="PANTHER" id="PTHR42711:SF18">
    <property type="entry name" value="ABC TRANSPORTER, ATP-BINDING PROTEIN"/>
    <property type="match status" value="1"/>
</dbReference>
<dbReference type="InterPro" id="IPR027417">
    <property type="entry name" value="P-loop_NTPase"/>
</dbReference>
<name>A0A518H484_9BACT</name>
<dbReference type="InterPro" id="IPR003593">
    <property type="entry name" value="AAA+_ATPase"/>
</dbReference>
<accession>A0A518H484</accession>
<evidence type="ECO:0000256" key="2">
    <source>
        <dbReference type="ARBA" id="ARBA00022741"/>
    </source>
</evidence>
<keyword evidence="6" id="KW-1185">Reference proteome</keyword>
<dbReference type="SUPFAM" id="SSF52540">
    <property type="entry name" value="P-loop containing nucleoside triphosphate hydrolases"/>
    <property type="match status" value="1"/>
</dbReference>
<dbReference type="GO" id="GO:0005524">
    <property type="term" value="F:ATP binding"/>
    <property type="evidence" value="ECO:0007669"/>
    <property type="project" value="UniProtKB-KW"/>
</dbReference>
<dbReference type="GO" id="GO:0016887">
    <property type="term" value="F:ATP hydrolysis activity"/>
    <property type="evidence" value="ECO:0007669"/>
    <property type="project" value="InterPro"/>
</dbReference>
<dbReference type="PROSITE" id="PS50893">
    <property type="entry name" value="ABC_TRANSPORTER_2"/>
    <property type="match status" value="1"/>
</dbReference>
<reference evidence="5 6" key="1">
    <citation type="submission" date="2019-02" db="EMBL/GenBank/DDBJ databases">
        <title>Deep-cultivation of Planctomycetes and their phenomic and genomic characterization uncovers novel biology.</title>
        <authorList>
            <person name="Wiegand S."/>
            <person name="Jogler M."/>
            <person name="Boedeker C."/>
            <person name="Pinto D."/>
            <person name="Vollmers J."/>
            <person name="Rivas-Marin E."/>
            <person name="Kohn T."/>
            <person name="Peeters S.H."/>
            <person name="Heuer A."/>
            <person name="Rast P."/>
            <person name="Oberbeckmann S."/>
            <person name="Bunk B."/>
            <person name="Jeske O."/>
            <person name="Meyerdierks A."/>
            <person name="Storesund J.E."/>
            <person name="Kallscheuer N."/>
            <person name="Luecker S."/>
            <person name="Lage O.M."/>
            <person name="Pohl T."/>
            <person name="Merkel B.J."/>
            <person name="Hornburger P."/>
            <person name="Mueller R.-W."/>
            <person name="Bruemmer F."/>
            <person name="Labrenz M."/>
            <person name="Spormann A.M."/>
            <person name="Op den Camp H."/>
            <person name="Overmann J."/>
            <person name="Amann R."/>
            <person name="Jetten M.S.M."/>
            <person name="Mascher T."/>
            <person name="Medema M.H."/>
            <person name="Devos D.P."/>
            <person name="Kaster A.-K."/>
            <person name="Ovreas L."/>
            <person name="Rohde M."/>
            <person name="Galperin M.Y."/>
            <person name="Jogler C."/>
        </authorList>
    </citation>
    <scope>NUCLEOTIDE SEQUENCE [LARGE SCALE GENOMIC DNA]</scope>
    <source>
        <strain evidence="5 6">ElP</strain>
    </source>
</reference>
<dbReference type="Pfam" id="PF00005">
    <property type="entry name" value="ABC_tran"/>
    <property type="match status" value="1"/>
</dbReference>
<keyword evidence="5" id="KW-0378">Hydrolase</keyword>
<evidence type="ECO:0000259" key="4">
    <source>
        <dbReference type="PROSITE" id="PS50893"/>
    </source>
</evidence>
<feature type="domain" description="ABC transporter" evidence="4">
    <location>
        <begin position="2"/>
        <end position="230"/>
    </location>
</feature>
<dbReference type="Proteomes" id="UP000317835">
    <property type="component" value="Chromosome"/>
</dbReference>
<keyword evidence="3 5" id="KW-0067">ATP-binding</keyword>
<protein>
    <submittedName>
        <fullName evidence="5">Fluoroquinolones export ATP-binding protein</fullName>
        <ecNumber evidence="5">3.6.3.-</ecNumber>
    </submittedName>
</protein>
<dbReference type="EC" id="3.6.3.-" evidence="5"/>
<proteinExistence type="predicted"/>
<evidence type="ECO:0000313" key="6">
    <source>
        <dbReference type="Proteomes" id="UP000317835"/>
    </source>
</evidence>
<dbReference type="PROSITE" id="PS00211">
    <property type="entry name" value="ABC_TRANSPORTER_1"/>
    <property type="match status" value="1"/>
</dbReference>